<evidence type="ECO:0000313" key="1">
    <source>
        <dbReference type="EMBL" id="CAF1144598.1"/>
    </source>
</evidence>
<gene>
    <name evidence="2" type="ORF">JBS370_LOCUS34530</name>
    <name evidence="1" type="ORF">ZHD862_LOCUS19831</name>
</gene>
<comment type="caution">
    <text evidence="1">The sequence shown here is derived from an EMBL/GenBank/DDBJ whole genome shotgun (WGS) entry which is preliminary data.</text>
</comment>
<name>A0A814S9V8_9BILA</name>
<dbReference type="Proteomes" id="UP000663836">
    <property type="component" value="Unassembled WGS sequence"/>
</dbReference>
<dbReference type="AlphaFoldDB" id="A0A814S9V8"/>
<dbReference type="EMBL" id="CAJOBD010011027">
    <property type="protein sequence ID" value="CAF4161547.1"/>
    <property type="molecule type" value="Genomic_DNA"/>
</dbReference>
<reference evidence="1" key="1">
    <citation type="submission" date="2021-02" db="EMBL/GenBank/DDBJ databases">
        <authorList>
            <person name="Nowell W R."/>
        </authorList>
    </citation>
    <scope>NUCLEOTIDE SEQUENCE</scope>
</reference>
<organism evidence="1 3">
    <name type="scientific">Rotaria sordida</name>
    <dbReference type="NCBI Taxonomy" id="392033"/>
    <lineage>
        <taxon>Eukaryota</taxon>
        <taxon>Metazoa</taxon>
        <taxon>Spiralia</taxon>
        <taxon>Gnathifera</taxon>
        <taxon>Rotifera</taxon>
        <taxon>Eurotatoria</taxon>
        <taxon>Bdelloidea</taxon>
        <taxon>Philodinida</taxon>
        <taxon>Philodinidae</taxon>
        <taxon>Rotaria</taxon>
    </lineage>
</organism>
<sequence length="132" mass="15495">MDDEKPHNKLLSIYECANDFKILFATTKAQGGNLNELYKQIKMNTLFLLLYVREGNLIPIIEIDEDLLILPILINIQAKKRLSFQRQISRWTKAKYVLRLLRNTIQACIRLKKLILAKKQTKLNLRIESNLN</sequence>
<dbReference type="Proteomes" id="UP000663864">
    <property type="component" value="Unassembled WGS sequence"/>
</dbReference>
<evidence type="ECO:0000313" key="2">
    <source>
        <dbReference type="EMBL" id="CAF4161547.1"/>
    </source>
</evidence>
<proteinExistence type="predicted"/>
<protein>
    <submittedName>
        <fullName evidence="1">Uncharacterized protein</fullName>
    </submittedName>
</protein>
<dbReference type="EMBL" id="CAJNOT010001097">
    <property type="protein sequence ID" value="CAF1144598.1"/>
    <property type="molecule type" value="Genomic_DNA"/>
</dbReference>
<evidence type="ECO:0000313" key="3">
    <source>
        <dbReference type="Proteomes" id="UP000663864"/>
    </source>
</evidence>
<accession>A0A814S9V8</accession>